<gene>
    <name evidence="2" type="ORF">OAUR00152_LOCUS25270</name>
</gene>
<proteinExistence type="predicted"/>
<evidence type="ECO:0000313" key="2">
    <source>
        <dbReference type="EMBL" id="CAE2258170.1"/>
    </source>
</evidence>
<name>A0A7S4N1D0_9STRA</name>
<sequence length="358" mass="37843">MSGPAAARAAATGGGPLNSALGQWAVLGLGAYVVAGPEKAGEIFREGVRFAATLAGGGGPPGSARREQRPPPAPIVIHHAAPPAGTSSRFLGSLLRLMLGAGLCWGSYAFLTSVSWIPDSIKAALPVTRSLFDRAVTVLAQSVASVRDSLAAQISSLASSQDDLSAKQDDTHSEVLAARTDLHDLRFDVDDVQGSLGRCESSLGRADRRTSYAARGVGLLVRCLKAILPPGAEASSLAAELEEFERTGPEDGEYDAGKDVESGRGGAPSSGRDPNEEGTQRRSLPPQDRTGRADQDQSPVARPLPRPSRRLERMDSVPERTENERPEAYQSARRDAVDGMAGEVREFLCTPNRHSFKQ</sequence>
<feature type="compositionally biased region" description="Basic and acidic residues" evidence="1">
    <location>
        <begin position="309"/>
        <end position="336"/>
    </location>
</feature>
<feature type="compositionally biased region" description="Basic and acidic residues" evidence="1">
    <location>
        <begin position="244"/>
        <end position="262"/>
    </location>
</feature>
<organism evidence="2">
    <name type="scientific">Odontella aurita</name>
    <dbReference type="NCBI Taxonomy" id="265563"/>
    <lineage>
        <taxon>Eukaryota</taxon>
        <taxon>Sar</taxon>
        <taxon>Stramenopiles</taxon>
        <taxon>Ochrophyta</taxon>
        <taxon>Bacillariophyta</taxon>
        <taxon>Mediophyceae</taxon>
        <taxon>Biddulphiophycidae</taxon>
        <taxon>Eupodiscales</taxon>
        <taxon>Odontellaceae</taxon>
        <taxon>Odontella</taxon>
    </lineage>
</organism>
<evidence type="ECO:0000256" key="1">
    <source>
        <dbReference type="SAM" id="MobiDB-lite"/>
    </source>
</evidence>
<reference evidence="2" key="1">
    <citation type="submission" date="2021-01" db="EMBL/GenBank/DDBJ databases">
        <authorList>
            <person name="Corre E."/>
            <person name="Pelletier E."/>
            <person name="Niang G."/>
            <person name="Scheremetjew M."/>
            <person name="Finn R."/>
            <person name="Kale V."/>
            <person name="Holt S."/>
            <person name="Cochrane G."/>
            <person name="Meng A."/>
            <person name="Brown T."/>
            <person name="Cohen L."/>
        </authorList>
    </citation>
    <scope>NUCLEOTIDE SEQUENCE</scope>
    <source>
        <strain evidence="2">Isolate 1302-5</strain>
    </source>
</reference>
<feature type="region of interest" description="Disordered" evidence="1">
    <location>
        <begin position="242"/>
        <end position="336"/>
    </location>
</feature>
<protein>
    <submittedName>
        <fullName evidence="2">Uncharacterized protein</fullName>
    </submittedName>
</protein>
<accession>A0A7S4N1D0</accession>
<dbReference type="AlphaFoldDB" id="A0A7S4N1D0"/>
<dbReference type="EMBL" id="HBKQ01036671">
    <property type="protein sequence ID" value="CAE2258170.1"/>
    <property type="molecule type" value="Transcribed_RNA"/>
</dbReference>